<dbReference type="CDD" id="cd04453">
    <property type="entry name" value="S1_RNase_E"/>
    <property type="match status" value="1"/>
</dbReference>
<evidence type="ECO:0000313" key="8">
    <source>
        <dbReference type="Proteomes" id="UP001519343"/>
    </source>
</evidence>
<keyword evidence="5" id="KW-0694">RNA-binding</keyword>
<organism evidence="7 8">
    <name type="scientific">Ammoniphilus resinae</name>
    <dbReference type="NCBI Taxonomy" id="861532"/>
    <lineage>
        <taxon>Bacteria</taxon>
        <taxon>Bacillati</taxon>
        <taxon>Bacillota</taxon>
        <taxon>Bacilli</taxon>
        <taxon>Bacillales</taxon>
        <taxon>Paenibacillaceae</taxon>
        <taxon>Aneurinibacillus group</taxon>
        <taxon>Ammoniphilus</taxon>
    </lineage>
</organism>
<reference evidence="7 8" key="1">
    <citation type="submission" date="2021-03" db="EMBL/GenBank/DDBJ databases">
        <title>Genomic Encyclopedia of Type Strains, Phase IV (KMG-IV): sequencing the most valuable type-strain genomes for metagenomic binning, comparative biology and taxonomic classification.</title>
        <authorList>
            <person name="Goeker M."/>
        </authorList>
    </citation>
    <scope>NUCLEOTIDE SEQUENCE [LARGE SCALE GENOMIC DNA]</scope>
    <source>
        <strain evidence="7 8">DSM 24738</strain>
    </source>
</reference>
<evidence type="ECO:0000256" key="2">
    <source>
        <dbReference type="ARBA" id="ARBA00022723"/>
    </source>
</evidence>
<evidence type="ECO:0000256" key="5">
    <source>
        <dbReference type="ARBA" id="ARBA00022884"/>
    </source>
</evidence>
<evidence type="ECO:0000313" key="7">
    <source>
        <dbReference type="EMBL" id="MBP1930415.1"/>
    </source>
</evidence>
<dbReference type="Gene3D" id="3.40.1260.20">
    <property type="entry name" value="Ribonuclease E, catalytic domain"/>
    <property type="match status" value="1"/>
</dbReference>
<keyword evidence="2" id="KW-0479">Metal-binding</keyword>
<name>A0ABS4GKH9_9BACL</name>
<keyword evidence="3 7" id="KW-0378">Hydrolase</keyword>
<evidence type="ECO:0000256" key="1">
    <source>
        <dbReference type="ARBA" id="ARBA00001946"/>
    </source>
</evidence>
<dbReference type="EMBL" id="JAGGKT010000001">
    <property type="protein sequence ID" value="MBP1930415.1"/>
    <property type="molecule type" value="Genomic_DNA"/>
</dbReference>
<dbReference type="PANTHER" id="PTHR30001">
    <property type="entry name" value="RIBONUCLEASE"/>
    <property type="match status" value="1"/>
</dbReference>
<dbReference type="EC" id="3.1.26.-" evidence="7"/>
<gene>
    <name evidence="7" type="ORF">J2Z37_000402</name>
</gene>
<dbReference type="Pfam" id="PF10150">
    <property type="entry name" value="RNase_E_G"/>
    <property type="match status" value="1"/>
</dbReference>
<feature type="domain" description="S1 motif" evidence="6">
    <location>
        <begin position="36"/>
        <end position="113"/>
    </location>
</feature>
<evidence type="ECO:0000256" key="4">
    <source>
        <dbReference type="ARBA" id="ARBA00022842"/>
    </source>
</evidence>
<evidence type="ECO:0000259" key="6">
    <source>
        <dbReference type="SMART" id="SM00316"/>
    </source>
</evidence>
<accession>A0ABS4GKH9</accession>
<dbReference type="InterPro" id="IPR012340">
    <property type="entry name" value="NA-bd_OB-fold"/>
</dbReference>
<evidence type="ECO:0000256" key="3">
    <source>
        <dbReference type="ARBA" id="ARBA00022801"/>
    </source>
</evidence>
<keyword evidence="4" id="KW-0460">Magnesium</keyword>
<comment type="caution">
    <text evidence="7">The sequence shown here is derived from an EMBL/GenBank/DDBJ whole genome shotgun (WGS) entry which is preliminary data.</text>
</comment>
<proteinExistence type="predicted"/>
<dbReference type="SMART" id="SM00316">
    <property type="entry name" value="S1"/>
    <property type="match status" value="1"/>
</dbReference>
<dbReference type="InterPro" id="IPR003029">
    <property type="entry name" value="S1_domain"/>
</dbReference>
<sequence>MKQIIVNSTDQEKRVALLEAGKLIELWIERPGNERLEGNIYKGKVVNILPGMQAAFVDIGLEKNAYLYIDDCLSSLQKEEKPNIREILTEGQELVVQLTKEPVGTKGARVTTQLSFPGRFIVYMPDDPYIGISRKIEGLQERKRLQEICEKLRENQEGIIVRTMGEGATSEELTNDFFFLRAMWKKVLTTARASKPQRLIHKDFDLVIRIVRDVFSPDIDELLIDHVEDYTKLMEQLGDVIPDFKKKIKLYTERTGIFDTYHIESELEKTLKRKVWLKNGGYLIIDRTEALTSIDVNTGKFTGSRELAETVFKTNLEATKEIARQLRLRDLGGIIIIDFIDMFHQQHRNTVLDSLKEELKKDRTKTHILGFTQLGLLEMTRKKARQTLEDYLTKPCPYCEGTGKISSEETVCAKIEREIREYAKNPDIEAVLLEIHPQLEKHLNSEKTKRWGVHVYLRTNENLHQTKYTLPFVGTVKEVKERALQSPI</sequence>
<comment type="cofactor">
    <cofactor evidence="1">
        <name>Mg(2+)</name>
        <dbReference type="ChEBI" id="CHEBI:18420"/>
    </cofactor>
</comment>
<dbReference type="InterPro" id="IPR004659">
    <property type="entry name" value="RNase_E/G"/>
</dbReference>
<dbReference type="PANTHER" id="PTHR30001:SF0">
    <property type="entry name" value="RIBONUCLEASE G"/>
    <property type="match status" value="1"/>
</dbReference>
<dbReference type="SUPFAM" id="SSF50249">
    <property type="entry name" value="Nucleic acid-binding proteins"/>
    <property type="match status" value="1"/>
</dbReference>
<dbReference type="NCBIfam" id="TIGR00757">
    <property type="entry name" value="RNaseEG"/>
    <property type="match status" value="1"/>
</dbReference>
<dbReference type="Proteomes" id="UP001519343">
    <property type="component" value="Unassembled WGS sequence"/>
</dbReference>
<protein>
    <submittedName>
        <fullName evidence="7">Ribonuclease G</fullName>
        <ecNumber evidence="7">3.1.26.-</ecNumber>
    </submittedName>
</protein>
<dbReference type="GO" id="GO:0016787">
    <property type="term" value="F:hydrolase activity"/>
    <property type="evidence" value="ECO:0007669"/>
    <property type="project" value="UniProtKB-KW"/>
</dbReference>
<dbReference type="Gene3D" id="2.40.50.140">
    <property type="entry name" value="Nucleic acid-binding proteins"/>
    <property type="match status" value="1"/>
</dbReference>
<dbReference type="RefSeq" id="WP_209808381.1">
    <property type="nucleotide sequence ID" value="NZ_JAGGKT010000001.1"/>
</dbReference>
<dbReference type="InterPro" id="IPR019307">
    <property type="entry name" value="RNA-bd_AU-1/RNase_E/G"/>
</dbReference>
<keyword evidence="8" id="KW-1185">Reference proteome</keyword>